<dbReference type="Proteomes" id="UP000005519">
    <property type="component" value="Unassembled WGS sequence"/>
</dbReference>
<dbReference type="AlphaFoldDB" id="C9PQS9"/>
<evidence type="ECO:0000313" key="1">
    <source>
        <dbReference type="EMBL" id="EEX49830.1"/>
    </source>
</evidence>
<keyword evidence="2" id="KW-1185">Reference proteome</keyword>
<proteinExistence type="predicted"/>
<sequence length="44" mass="4896">MLLKSNSFSLIIETESAVKILKVLTALFLVFNYSVAPNPRKPTT</sequence>
<organism evidence="1 2">
    <name type="scientific">Pasteurella dagmatis ATCC 43325</name>
    <dbReference type="NCBI Taxonomy" id="667128"/>
    <lineage>
        <taxon>Bacteria</taxon>
        <taxon>Pseudomonadati</taxon>
        <taxon>Pseudomonadota</taxon>
        <taxon>Gammaproteobacteria</taxon>
        <taxon>Pasteurellales</taxon>
        <taxon>Pasteurellaceae</taxon>
        <taxon>Pasteurella</taxon>
    </lineage>
</organism>
<dbReference type="HOGENOM" id="CLU_3219786_0_0_6"/>
<gene>
    <name evidence="1" type="ORF">HMPREF0621_1353</name>
</gene>
<accession>C9PQS9</accession>
<comment type="caution">
    <text evidence="1">The sequence shown here is derived from an EMBL/GenBank/DDBJ whole genome shotgun (WGS) entry which is preliminary data.</text>
</comment>
<dbReference type="EMBL" id="ACZR01000014">
    <property type="protein sequence ID" value="EEX49830.1"/>
    <property type="molecule type" value="Genomic_DNA"/>
</dbReference>
<evidence type="ECO:0000313" key="2">
    <source>
        <dbReference type="Proteomes" id="UP000005519"/>
    </source>
</evidence>
<reference evidence="1 2" key="1">
    <citation type="submission" date="2009-10" db="EMBL/GenBank/DDBJ databases">
        <authorList>
            <person name="Muzny D."/>
            <person name="Qin X."/>
            <person name="Deng J."/>
            <person name="Jiang H."/>
            <person name="Liu Y."/>
            <person name="Qu J."/>
            <person name="Song X.-Z."/>
            <person name="Zhang L."/>
            <person name="Thornton R."/>
            <person name="Coyle M."/>
            <person name="Francisco L."/>
            <person name="Jackson L."/>
            <person name="Javaid M."/>
            <person name="Korchina V."/>
            <person name="Kovar C."/>
            <person name="Mata R."/>
            <person name="Mathew T."/>
            <person name="Ngo R."/>
            <person name="Nguyen L."/>
            <person name="Nguyen N."/>
            <person name="Okwuonu G."/>
            <person name="Ongeri F."/>
            <person name="Pham C."/>
            <person name="Simmons D."/>
            <person name="Wilczek-Boney K."/>
            <person name="Hale W."/>
            <person name="Jakkamsetti A."/>
            <person name="Pham P."/>
            <person name="Ruth R."/>
            <person name="San Lucas F."/>
            <person name="Warren J."/>
            <person name="Zhang J."/>
            <person name="Zhao Z."/>
            <person name="Zhou C."/>
            <person name="Zhu D."/>
            <person name="Lee S."/>
            <person name="Bess C."/>
            <person name="Blankenburg K."/>
            <person name="Forbes L."/>
            <person name="Fu Q."/>
            <person name="Gubbala S."/>
            <person name="Hirani K."/>
            <person name="Jayaseelan J.C."/>
            <person name="Lara F."/>
            <person name="Munidasa M."/>
            <person name="Palculict T."/>
            <person name="Patil S."/>
            <person name="Pu L.-L."/>
            <person name="Saada N."/>
            <person name="Tang L."/>
            <person name="Weissenberger G."/>
            <person name="Zhu Y."/>
            <person name="Hemphill L."/>
            <person name="Shang Y."/>
            <person name="Youmans B."/>
            <person name="Ayvaz T."/>
            <person name="Ross M."/>
            <person name="Santibanez J."/>
            <person name="Aqrawi P."/>
            <person name="Gross S."/>
            <person name="Joshi V."/>
            <person name="Fowler G."/>
            <person name="Nazareth L."/>
            <person name="Reid J."/>
            <person name="Worley K."/>
            <person name="Petrosino J."/>
            <person name="Highlander S."/>
            <person name="Gibbs R."/>
        </authorList>
    </citation>
    <scope>NUCLEOTIDE SEQUENCE [LARGE SCALE GENOMIC DNA]</scope>
    <source>
        <strain evidence="1 2">ATCC 43325</strain>
    </source>
</reference>
<protein>
    <submittedName>
        <fullName evidence="1">Uncharacterized protein</fullName>
    </submittedName>
</protein>
<name>C9PQS9_9PAST</name>